<comment type="caution">
    <text evidence="2">The sequence shown here is derived from an EMBL/GenBank/DDBJ whole genome shotgun (WGS) entry which is preliminary data.</text>
</comment>
<evidence type="ECO:0000313" key="2">
    <source>
        <dbReference type="EMBL" id="MPY35729.1"/>
    </source>
</evidence>
<sequence>MAGRDRDAALIIRTDYRDEQAWAAVKAELMRPWGDGDFEPYVHIADDPKWAGCTSAQILSVVVADEELSVVFLADRDSMRGGPTTLLAVAVLAREECDSDEEFEADGGAFRTVPAGVHEIHANLMIANLSFGDFKEAAKEDPQDTFQGFAI</sequence>
<reference evidence="2 3" key="1">
    <citation type="submission" date="2019-07" db="EMBL/GenBank/DDBJ databases">
        <title>New species of Amycolatopsis and Streptomyces.</title>
        <authorList>
            <person name="Duangmal K."/>
            <person name="Teo W.F.A."/>
            <person name="Lipun K."/>
        </authorList>
    </citation>
    <scope>NUCLEOTIDE SEQUENCE [LARGE SCALE GENOMIC DNA]</scope>
    <source>
        <strain evidence="2 3">NBRC 109810</strain>
    </source>
</reference>
<accession>A0A5N8VL63</accession>
<feature type="domain" description="DUF6924" evidence="1">
    <location>
        <begin position="9"/>
        <end position="149"/>
    </location>
</feature>
<organism evidence="2 3">
    <name type="scientific">Streptomyces adustus</name>
    <dbReference type="NCBI Taxonomy" id="1609272"/>
    <lineage>
        <taxon>Bacteria</taxon>
        <taxon>Bacillati</taxon>
        <taxon>Actinomycetota</taxon>
        <taxon>Actinomycetes</taxon>
        <taxon>Kitasatosporales</taxon>
        <taxon>Streptomycetaceae</taxon>
        <taxon>Streptomyces</taxon>
    </lineage>
</organism>
<proteinExistence type="predicted"/>
<gene>
    <name evidence="2" type="ORF">FNH09_32220</name>
</gene>
<name>A0A5N8VL63_9ACTN</name>
<dbReference type="InterPro" id="IPR053832">
    <property type="entry name" value="DUF6924"/>
</dbReference>
<dbReference type="OrthoDB" id="7854965at2"/>
<keyword evidence="3" id="KW-1185">Reference proteome</keyword>
<dbReference type="EMBL" id="VJZD01000175">
    <property type="protein sequence ID" value="MPY35729.1"/>
    <property type="molecule type" value="Genomic_DNA"/>
</dbReference>
<dbReference type="Pfam" id="PF21962">
    <property type="entry name" value="DUF6924"/>
    <property type="match status" value="1"/>
</dbReference>
<protein>
    <recommendedName>
        <fullName evidence="1">DUF6924 domain-containing protein</fullName>
    </recommendedName>
</protein>
<evidence type="ECO:0000259" key="1">
    <source>
        <dbReference type="Pfam" id="PF21962"/>
    </source>
</evidence>
<dbReference type="Proteomes" id="UP000325849">
    <property type="component" value="Unassembled WGS sequence"/>
</dbReference>
<evidence type="ECO:0000313" key="3">
    <source>
        <dbReference type="Proteomes" id="UP000325849"/>
    </source>
</evidence>
<dbReference type="AlphaFoldDB" id="A0A5N8VL63"/>